<dbReference type="Proteomes" id="UP000095657">
    <property type="component" value="Unassembled WGS sequence"/>
</dbReference>
<reference evidence="11 12" key="1">
    <citation type="submission" date="2015-09" db="EMBL/GenBank/DDBJ databases">
        <authorList>
            <consortium name="Pathogen Informatics"/>
        </authorList>
    </citation>
    <scope>NUCLEOTIDE SEQUENCE [LARGE SCALE GENOMIC DNA]</scope>
    <source>
        <strain evidence="5 11">2789STDY5834880</strain>
        <strain evidence="6 12">2789STDY5834946</strain>
    </source>
</reference>
<gene>
    <name evidence="10" type="ORF">DW190_11380</name>
    <name evidence="8" type="ORF">DWY26_03565</name>
    <name evidence="9" type="ORF">DXA49_18320</name>
    <name evidence="5" type="ORF">ERS852494_00918</name>
    <name evidence="6" type="ORF">ERS852558_00916</name>
    <name evidence="7" type="ORF">F2Y36_12500</name>
</gene>
<feature type="compositionally biased region" description="Basic and acidic residues" evidence="1">
    <location>
        <begin position="138"/>
        <end position="148"/>
    </location>
</feature>
<dbReference type="Proteomes" id="UP000475905">
    <property type="component" value="Unassembled WGS sequence"/>
</dbReference>
<evidence type="ECO:0000313" key="10">
    <source>
        <dbReference type="EMBL" id="RHH89913.1"/>
    </source>
</evidence>
<protein>
    <submittedName>
        <fullName evidence="7">DUF4373 domain-containing protein</fullName>
    </submittedName>
</protein>
<dbReference type="Proteomes" id="UP000284431">
    <property type="component" value="Unassembled WGS sequence"/>
</dbReference>
<name>A0A174IKD5_9BACE</name>
<evidence type="ECO:0000313" key="11">
    <source>
        <dbReference type="Proteomes" id="UP000095657"/>
    </source>
</evidence>
<evidence type="ECO:0000313" key="14">
    <source>
        <dbReference type="Proteomes" id="UP000284205"/>
    </source>
</evidence>
<feature type="region of interest" description="Disordered" evidence="1">
    <location>
        <begin position="109"/>
        <end position="162"/>
    </location>
</feature>
<proteinExistence type="predicted"/>
<evidence type="ECO:0000256" key="2">
    <source>
        <dbReference type="SAM" id="Phobius"/>
    </source>
</evidence>
<dbReference type="InterPro" id="IPR057155">
    <property type="entry name" value="DUF7833"/>
</dbReference>
<keyword evidence="2" id="KW-0472">Membrane</keyword>
<dbReference type="EMBL" id="QRKD01000009">
    <property type="protein sequence ID" value="RHH89913.1"/>
    <property type="molecule type" value="Genomic_DNA"/>
</dbReference>
<evidence type="ECO:0000313" key="16">
    <source>
        <dbReference type="Proteomes" id="UP000475905"/>
    </source>
</evidence>
<feature type="transmembrane region" description="Helical" evidence="2">
    <location>
        <begin position="20"/>
        <end position="40"/>
    </location>
</feature>
<dbReference type="Proteomes" id="UP000095725">
    <property type="component" value="Unassembled WGS sequence"/>
</dbReference>
<sequence>MKKDQYFNLEVNLLNDDNIAGMMLELGAANALGVYVMLLLHLRTKDNYEASCRPLPLKALAKRYDVDVDLIGRILREFDLFEVDEERQMFRAPYLDRVMKTLEEKWRINAENGKKGGRPRKTKKRAETPAGKGGKPNETQEKRGEENKSIVPVVNNSSNTAGEVPGDAAVAAATSGKVAAEGKKVAAERCKASVEGRKAVAASKKAVGGMKIVSVDEAGEIPLQRVLPWEKLVDQLAASRSYMELAGQHSGLGKLFLEHQQQVIELFKQHILLYGKGGELLFLEDVRRYFSNYVAPGSTTCRMLRETLLSVLQKAGSTADNRFETLSNGRRMYLGHLIPDDAPLRPDAAAVWDDVRKKWGH</sequence>
<dbReference type="EMBL" id="QRUO01000002">
    <property type="protein sequence ID" value="RGR73839.1"/>
    <property type="molecule type" value="Genomic_DNA"/>
</dbReference>
<evidence type="ECO:0000313" key="6">
    <source>
        <dbReference type="EMBL" id="CUP74369.1"/>
    </source>
</evidence>
<dbReference type="EMBL" id="CZBL01000002">
    <property type="protein sequence ID" value="CUP74369.1"/>
    <property type="molecule type" value="Genomic_DNA"/>
</dbReference>
<evidence type="ECO:0000313" key="7">
    <source>
        <dbReference type="EMBL" id="KAA5462714.1"/>
    </source>
</evidence>
<dbReference type="EMBL" id="VVYP01000015">
    <property type="protein sequence ID" value="KAA5462714.1"/>
    <property type="molecule type" value="Genomic_DNA"/>
</dbReference>
<evidence type="ECO:0000313" key="5">
    <source>
        <dbReference type="EMBL" id="CUO85828.1"/>
    </source>
</evidence>
<keyword evidence="2" id="KW-0812">Transmembrane</keyword>
<dbReference type="Proteomes" id="UP000283512">
    <property type="component" value="Unassembled WGS sequence"/>
</dbReference>
<keyword evidence="2" id="KW-1133">Transmembrane helix</keyword>
<dbReference type="AlphaFoldDB" id="A0A174IKD5"/>
<dbReference type="RefSeq" id="WP_005676362.1">
    <property type="nucleotide sequence ID" value="NZ_CAXSJX010000012.1"/>
</dbReference>
<dbReference type="STRING" id="47678.ERS852494_00918"/>
<dbReference type="Proteomes" id="UP000284205">
    <property type="component" value="Unassembled WGS sequence"/>
</dbReference>
<evidence type="ECO:0000313" key="13">
    <source>
        <dbReference type="Proteomes" id="UP000283512"/>
    </source>
</evidence>
<evidence type="ECO:0000256" key="1">
    <source>
        <dbReference type="SAM" id="MobiDB-lite"/>
    </source>
</evidence>
<evidence type="ECO:0000313" key="12">
    <source>
        <dbReference type="Proteomes" id="UP000095725"/>
    </source>
</evidence>
<evidence type="ECO:0000259" key="4">
    <source>
        <dbReference type="Pfam" id="PF25200"/>
    </source>
</evidence>
<evidence type="ECO:0000313" key="15">
    <source>
        <dbReference type="Proteomes" id="UP000284431"/>
    </source>
</evidence>
<dbReference type="EMBL" id="CZAI01000002">
    <property type="protein sequence ID" value="CUO85828.1"/>
    <property type="molecule type" value="Genomic_DNA"/>
</dbReference>
<feature type="domain" description="Lin1244/Lin1753-like N-terminal" evidence="3">
    <location>
        <begin position="6"/>
        <end position="91"/>
    </location>
</feature>
<organism evidence="5 11">
    <name type="scientific">Bacteroides caccae</name>
    <dbReference type="NCBI Taxonomy" id="47678"/>
    <lineage>
        <taxon>Bacteria</taxon>
        <taxon>Pseudomonadati</taxon>
        <taxon>Bacteroidota</taxon>
        <taxon>Bacteroidia</taxon>
        <taxon>Bacteroidales</taxon>
        <taxon>Bacteroidaceae</taxon>
        <taxon>Bacteroides</taxon>
    </lineage>
</organism>
<feature type="compositionally biased region" description="Basic residues" evidence="1">
    <location>
        <begin position="115"/>
        <end position="124"/>
    </location>
</feature>
<dbReference type="Pfam" id="PF25200">
    <property type="entry name" value="DUF7833"/>
    <property type="match status" value="1"/>
</dbReference>
<feature type="domain" description="DUF7833" evidence="4">
    <location>
        <begin position="233"/>
        <end position="295"/>
    </location>
</feature>
<dbReference type="EMBL" id="QSCS01000034">
    <property type="protein sequence ID" value="RGY22924.1"/>
    <property type="molecule type" value="Genomic_DNA"/>
</dbReference>
<reference evidence="13 14" key="2">
    <citation type="submission" date="2018-08" db="EMBL/GenBank/DDBJ databases">
        <title>A genome reference for cultivated species of the human gut microbiota.</title>
        <authorList>
            <person name="Zou Y."/>
            <person name="Xue W."/>
            <person name="Luo G."/>
        </authorList>
    </citation>
    <scope>NUCLEOTIDE SEQUENCE [LARGE SCALE GENOMIC DNA]</scope>
    <source>
        <strain evidence="8 14">AF24-29LB</strain>
        <strain evidence="10 13">AM16-49B</strain>
        <strain evidence="9 15">OF02-6LB</strain>
    </source>
</reference>
<reference evidence="7 16" key="3">
    <citation type="journal article" date="2019" name="Nat. Med.">
        <title>A library of human gut bacterial isolates paired with longitudinal multiomics data enables mechanistic microbiome research.</title>
        <authorList>
            <person name="Poyet M."/>
            <person name="Groussin M."/>
            <person name="Gibbons S.M."/>
            <person name="Avila-Pacheco J."/>
            <person name="Jiang X."/>
            <person name="Kearney S.M."/>
            <person name="Perrotta A.R."/>
            <person name="Berdy B."/>
            <person name="Zhao S."/>
            <person name="Lieberman T.D."/>
            <person name="Swanson P.K."/>
            <person name="Smith M."/>
            <person name="Roesemann S."/>
            <person name="Alexander J.E."/>
            <person name="Rich S.A."/>
            <person name="Livny J."/>
            <person name="Vlamakis H."/>
            <person name="Clish C."/>
            <person name="Bullock K."/>
            <person name="Deik A."/>
            <person name="Scott J."/>
            <person name="Pierce K.A."/>
            <person name="Xavier R.J."/>
            <person name="Alm E.J."/>
        </authorList>
    </citation>
    <scope>NUCLEOTIDE SEQUENCE [LARGE SCALE GENOMIC DNA]</scope>
    <source>
        <strain evidence="7 16">BIOML-A31</strain>
    </source>
</reference>
<evidence type="ECO:0000313" key="8">
    <source>
        <dbReference type="EMBL" id="RGR73839.1"/>
    </source>
</evidence>
<accession>A0A174IKD5</accession>
<dbReference type="InterPro" id="IPR025400">
    <property type="entry name" value="Lin1244/Lin1753-like_N"/>
</dbReference>
<dbReference type="Pfam" id="PF14297">
    <property type="entry name" value="Lin1244_N"/>
    <property type="match status" value="1"/>
</dbReference>
<evidence type="ECO:0000313" key="9">
    <source>
        <dbReference type="EMBL" id="RGY22924.1"/>
    </source>
</evidence>
<evidence type="ECO:0000259" key="3">
    <source>
        <dbReference type="Pfam" id="PF14297"/>
    </source>
</evidence>
<dbReference type="KEGG" id="bcac:CGC64_11535"/>